<dbReference type="PANTHER" id="PTHR34109:SF1">
    <property type="entry name" value="VOC DOMAIN-CONTAINING PROTEIN"/>
    <property type="match status" value="1"/>
</dbReference>
<evidence type="ECO:0000313" key="2">
    <source>
        <dbReference type="EMBL" id="SDG10672.1"/>
    </source>
</evidence>
<protein>
    <submittedName>
        <fullName evidence="2">Uncharacterized conserved protein PhnB, glyoxalase superfamily</fullName>
    </submittedName>
</protein>
<dbReference type="OrthoDB" id="9795306at2"/>
<dbReference type="InterPro" id="IPR029068">
    <property type="entry name" value="Glyas_Bleomycin-R_OHBP_Dase"/>
</dbReference>
<organism evidence="2 3">
    <name type="scientific">Dyadobacter soli</name>
    <dbReference type="NCBI Taxonomy" id="659014"/>
    <lineage>
        <taxon>Bacteria</taxon>
        <taxon>Pseudomonadati</taxon>
        <taxon>Bacteroidota</taxon>
        <taxon>Cytophagia</taxon>
        <taxon>Cytophagales</taxon>
        <taxon>Spirosomataceae</taxon>
        <taxon>Dyadobacter</taxon>
    </lineage>
</organism>
<dbReference type="RefSeq" id="WP_090155256.1">
    <property type="nucleotide sequence ID" value="NZ_FNAN01000015.1"/>
</dbReference>
<dbReference type="Pfam" id="PF00903">
    <property type="entry name" value="Glyoxalase"/>
    <property type="match status" value="1"/>
</dbReference>
<dbReference type="PANTHER" id="PTHR34109">
    <property type="entry name" value="BNAUNNG04460D PROTEIN-RELATED"/>
    <property type="match status" value="1"/>
</dbReference>
<dbReference type="EMBL" id="FNAN01000015">
    <property type="protein sequence ID" value="SDG10672.1"/>
    <property type="molecule type" value="Genomic_DNA"/>
</dbReference>
<sequence>MSNVKIPNGHQAVIPYLMLDGAARFKEFTTKVFDGTISTTHYQEDAPDMIKHSEVSISGSVIMFCDSRPEWPAQPANLFVYVENADDSYQKALDAGGTSVMPPADQDYGRSCGVSDPCGNTWWITSVL</sequence>
<accession>A0A1G7RIW2</accession>
<name>A0A1G7RIW2_9BACT</name>
<dbReference type="Gene3D" id="3.30.720.110">
    <property type="match status" value="1"/>
</dbReference>
<dbReference type="Proteomes" id="UP000198748">
    <property type="component" value="Unassembled WGS sequence"/>
</dbReference>
<gene>
    <name evidence="2" type="ORF">SAMN04487996_11565</name>
</gene>
<dbReference type="Gene3D" id="3.30.720.120">
    <property type="match status" value="1"/>
</dbReference>
<keyword evidence="3" id="KW-1185">Reference proteome</keyword>
<proteinExistence type="predicted"/>
<reference evidence="3" key="1">
    <citation type="submission" date="2016-10" db="EMBL/GenBank/DDBJ databases">
        <authorList>
            <person name="Varghese N."/>
            <person name="Submissions S."/>
        </authorList>
    </citation>
    <scope>NUCLEOTIDE SEQUENCE [LARGE SCALE GENOMIC DNA]</scope>
    <source>
        <strain evidence="3">DSM 25329</strain>
    </source>
</reference>
<dbReference type="CDD" id="cd07246">
    <property type="entry name" value="VOC_like"/>
    <property type="match status" value="1"/>
</dbReference>
<dbReference type="AlphaFoldDB" id="A0A1G7RIW2"/>
<dbReference type="InterPro" id="IPR004360">
    <property type="entry name" value="Glyas_Fos-R_dOase_dom"/>
</dbReference>
<dbReference type="SUPFAM" id="SSF54593">
    <property type="entry name" value="Glyoxalase/Bleomycin resistance protein/Dihydroxybiphenyl dioxygenase"/>
    <property type="match status" value="1"/>
</dbReference>
<evidence type="ECO:0000313" key="3">
    <source>
        <dbReference type="Proteomes" id="UP000198748"/>
    </source>
</evidence>
<feature type="domain" description="Glyoxalase/fosfomycin resistance/dioxygenase" evidence="1">
    <location>
        <begin position="22"/>
        <end position="124"/>
    </location>
</feature>
<evidence type="ECO:0000259" key="1">
    <source>
        <dbReference type="Pfam" id="PF00903"/>
    </source>
</evidence>
<dbReference type="STRING" id="659014.SAMN04487996_11565"/>